<keyword evidence="8" id="KW-0698">rRNA processing</keyword>
<evidence type="ECO:0000256" key="9">
    <source>
        <dbReference type="SAM" id="MobiDB-lite"/>
    </source>
</evidence>
<dbReference type="InterPro" id="IPR002052">
    <property type="entry name" value="DNA_methylase_N6_adenine_CS"/>
</dbReference>
<evidence type="ECO:0000256" key="1">
    <source>
        <dbReference type="ARBA" id="ARBA00002649"/>
    </source>
</evidence>
<dbReference type="PANTHER" id="PTHR43542">
    <property type="entry name" value="METHYLTRANSFERASE"/>
    <property type="match status" value="1"/>
</dbReference>
<comment type="similarity">
    <text evidence="2 8">Belongs to the methyltransferase superfamily. RsmD family.</text>
</comment>
<dbReference type="OrthoDB" id="9803017at2"/>
<dbReference type="PIRSF" id="PIRSF004553">
    <property type="entry name" value="CHP00095"/>
    <property type="match status" value="1"/>
</dbReference>
<evidence type="ECO:0000313" key="11">
    <source>
        <dbReference type="Proteomes" id="UP000196331"/>
    </source>
</evidence>
<dbReference type="PANTHER" id="PTHR43542:SF1">
    <property type="entry name" value="METHYLTRANSFERASE"/>
    <property type="match status" value="1"/>
</dbReference>
<comment type="function">
    <text evidence="1 8">Specifically methylates the guanine in position 966 of 16S rRNA in the assembled 30S particle.</text>
</comment>
<dbReference type="Gene3D" id="3.40.50.150">
    <property type="entry name" value="Vaccinia Virus protein VP39"/>
    <property type="match status" value="1"/>
</dbReference>
<evidence type="ECO:0000256" key="5">
    <source>
        <dbReference type="ARBA" id="ARBA00022603"/>
    </source>
</evidence>
<evidence type="ECO:0000313" key="10">
    <source>
        <dbReference type="EMBL" id="SJN14176.1"/>
    </source>
</evidence>
<comment type="catalytic activity">
    <reaction evidence="7 8">
        <text>guanosine(966) in 16S rRNA + S-adenosyl-L-methionine = N(2)-methylguanosine(966) in 16S rRNA + S-adenosyl-L-homocysteine + H(+)</text>
        <dbReference type="Rhea" id="RHEA:23548"/>
        <dbReference type="Rhea" id="RHEA-COMP:10211"/>
        <dbReference type="Rhea" id="RHEA-COMP:10212"/>
        <dbReference type="ChEBI" id="CHEBI:15378"/>
        <dbReference type="ChEBI" id="CHEBI:57856"/>
        <dbReference type="ChEBI" id="CHEBI:59789"/>
        <dbReference type="ChEBI" id="CHEBI:74269"/>
        <dbReference type="ChEBI" id="CHEBI:74481"/>
        <dbReference type="EC" id="2.1.1.171"/>
    </reaction>
</comment>
<keyword evidence="6 8" id="KW-0808">Transferase</keyword>
<sequence>MTRQRSSRPSASKGTPTRQPGKLRIIGGDFRRRQLPVLDRPGLRPTPDRVRETLFNWLGQQLYGQHVLDLFAGTGALGIEALSRGAAHVDFIERDNSVAAYITQNLATLGATRGQVTACDANTFLSQPPRLYHLVFLDPPFHQGLATSCCNALETLGWLAPDAMIYLETERSLDPTPPTNWQLHRETQAGESTARLYQRQTP</sequence>
<gene>
    <name evidence="10" type="ORF">CZ787_13830</name>
</gene>
<evidence type="ECO:0000256" key="3">
    <source>
        <dbReference type="ARBA" id="ARBA00012141"/>
    </source>
</evidence>
<evidence type="ECO:0000256" key="4">
    <source>
        <dbReference type="ARBA" id="ARBA00013682"/>
    </source>
</evidence>
<keyword evidence="8" id="KW-0949">S-adenosyl-L-methionine</keyword>
<dbReference type="InterPro" id="IPR029063">
    <property type="entry name" value="SAM-dependent_MTases_sf"/>
</dbReference>
<feature type="region of interest" description="Disordered" evidence="9">
    <location>
        <begin position="176"/>
        <end position="202"/>
    </location>
</feature>
<dbReference type="RefSeq" id="WP_087110057.1">
    <property type="nucleotide sequence ID" value="NZ_FUKM01000053.1"/>
</dbReference>
<organism evidence="10 11">
    <name type="scientific">Halomonas citrativorans</name>
    <dbReference type="NCBI Taxonomy" id="2742612"/>
    <lineage>
        <taxon>Bacteria</taxon>
        <taxon>Pseudomonadati</taxon>
        <taxon>Pseudomonadota</taxon>
        <taxon>Gammaproteobacteria</taxon>
        <taxon>Oceanospirillales</taxon>
        <taxon>Halomonadaceae</taxon>
        <taxon>Halomonas</taxon>
    </lineage>
</organism>
<dbReference type="Proteomes" id="UP000196331">
    <property type="component" value="Unassembled WGS sequence"/>
</dbReference>
<evidence type="ECO:0000256" key="7">
    <source>
        <dbReference type="ARBA" id="ARBA00048326"/>
    </source>
</evidence>
<dbReference type="NCBIfam" id="TIGR00095">
    <property type="entry name" value="16S rRNA (guanine(966)-N(2))-methyltransferase RsmD"/>
    <property type="match status" value="1"/>
</dbReference>
<dbReference type="InterPro" id="IPR004398">
    <property type="entry name" value="RNA_MeTrfase_RsmD"/>
</dbReference>
<dbReference type="GO" id="GO:0003676">
    <property type="term" value="F:nucleic acid binding"/>
    <property type="evidence" value="ECO:0007669"/>
    <property type="project" value="InterPro"/>
</dbReference>
<evidence type="ECO:0000256" key="2">
    <source>
        <dbReference type="ARBA" id="ARBA00005269"/>
    </source>
</evidence>
<comment type="caution">
    <text evidence="10">The sequence shown here is derived from an EMBL/GenBank/DDBJ whole genome shotgun (WGS) entry which is preliminary data.</text>
</comment>
<reference evidence="10 11" key="1">
    <citation type="submission" date="2017-02" db="EMBL/GenBank/DDBJ databases">
        <authorList>
            <person name="Dridi B."/>
        </authorList>
    </citation>
    <scope>NUCLEOTIDE SEQUENCE [LARGE SCALE GENOMIC DNA]</scope>
    <source>
        <strain evidence="10 11">JB380</strain>
    </source>
</reference>
<dbReference type="SUPFAM" id="SSF53335">
    <property type="entry name" value="S-adenosyl-L-methionine-dependent methyltransferases"/>
    <property type="match status" value="1"/>
</dbReference>
<evidence type="ECO:0000256" key="6">
    <source>
        <dbReference type="ARBA" id="ARBA00022679"/>
    </source>
</evidence>
<feature type="region of interest" description="Disordered" evidence="9">
    <location>
        <begin position="1"/>
        <end position="23"/>
    </location>
</feature>
<dbReference type="EMBL" id="FUKM01000053">
    <property type="protein sequence ID" value="SJN14176.1"/>
    <property type="molecule type" value="Genomic_DNA"/>
</dbReference>
<dbReference type="CDD" id="cd02440">
    <property type="entry name" value="AdoMet_MTases"/>
    <property type="match status" value="1"/>
</dbReference>
<evidence type="ECO:0000256" key="8">
    <source>
        <dbReference type="PIRNR" id="PIRNR004553"/>
    </source>
</evidence>
<dbReference type="AlphaFoldDB" id="A0A1R4I371"/>
<dbReference type="GO" id="GO:0052913">
    <property type="term" value="F:16S rRNA (guanine(966)-N(2))-methyltransferase activity"/>
    <property type="evidence" value="ECO:0007669"/>
    <property type="project" value="UniProtKB-EC"/>
</dbReference>
<protein>
    <recommendedName>
        <fullName evidence="4 8">Ribosomal RNA small subunit methyltransferase D</fullName>
        <ecNumber evidence="3 8">2.1.1.171</ecNumber>
    </recommendedName>
</protein>
<accession>A0A1R4I371</accession>
<keyword evidence="5 8" id="KW-0489">Methyltransferase</keyword>
<dbReference type="PROSITE" id="PS00092">
    <property type="entry name" value="N6_MTASE"/>
    <property type="match status" value="1"/>
</dbReference>
<dbReference type="Pfam" id="PF03602">
    <property type="entry name" value="Cons_hypoth95"/>
    <property type="match status" value="1"/>
</dbReference>
<proteinExistence type="inferred from homology"/>
<feature type="compositionally biased region" description="Polar residues" evidence="9">
    <location>
        <begin position="1"/>
        <end position="18"/>
    </location>
</feature>
<dbReference type="EC" id="2.1.1.171" evidence="3 8"/>
<name>A0A1R4I371_9GAMM</name>